<reference evidence="1 2" key="1">
    <citation type="submission" date="2018-04" db="EMBL/GenBank/DDBJ databases">
        <title>Genomic Encyclopedia of Type Strains, Phase III (KMG-III): the genomes of soil and plant-associated and newly described type strains.</title>
        <authorList>
            <person name="Whitman W."/>
        </authorList>
    </citation>
    <scope>NUCLEOTIDE SEQUENCE [LARGE SCALE GENOMIC DNA]</scope>
    <source>
        <strain evidence="1 2">MA-olki</strain>
    </source>
</reference>
<dbReference type="Proteomes" id="UP000244013">
    <property type="component" value="Unassembled WGS sequence"/>
</dbReference>
<dbReference type="AlphaFoldDB" id="A0A2T5U0N8"/>
<evidence type="ECO:0000313" key="2">
    <source>
        <dbReference type="Proteomes" id="UP000244013"/>
    </source>
</evidence>
<evidence type="ECO:0000313" key="1">
    <source>
        <dbReference type="EMBL" id="PTW45067.1"/>
    </source>
</evidence>
<dbReference type="EMBL" id="QAYE01000008">
    <property type="protein sequence ID" value="PTW45067.1"/>
    <property type="molecule type" value="Genomic_DNA"/>
</dbReference>
<comment type="caution">
    <text evidence="1">The sequence shown here is derived from an EMBL/GenBank/DDBJ whole genome shotgun (WGS) entry which is preliminary data.</text>
</comment>
<sequence length="968" mass="101831">MLTDDQLFELLGKNAELFAAYEEWANAQIMLLAGTVDDPNSFNEAGGKTGVLGYYPVVNVSGQTIYVPCQARLMAIALGGSNAGVLEQLLAQVSGKLVTLDAAIAQSGSATALATEKAGLAGEKAALAGQTAAAAQAVVDAGTAILAARDEAVAAAAGYRLVAYGGTGNAILANAFPPRAMTSGQLVTLQPNQTNTGPVTIAIDGKAAIPVYGRDGSNLLEGQLQAGHYIARIAGAGATLQIIILMALEAPVQSAGPATDGSRFMTPRRTVPLISRARRIVDGRVYALTNNLDGSIKISVSQGRIWDENSGGAPAYRVNGVADVVLTANRALVVDLDGLLDSNARLTPVVVNLGSVGSIGWQTGNWVVLFSHTTSSAGQPVDQIYGGGAYRLNLPVAAVDTSALEANIRRARYSIVGRVYALAAAPNKLTISTSQGRVYVEGGGSAPTYKIEAATNVELANNTALMVDLDSALNAAGRVVPYVGVPGAAANSGWQSGNKLVLFSNANTDTGLPVDQIYGGGPYTLNLPVPVSDTTALATSLLRARRIVDGRIYKLVNNGNGTVTVSISQGRVWRENAAGSIEYRIDGMTDVVLGAQQAIVANLDDQAVGSTVRVVPTVVSNLASGANSGWQSGNKLVIFSHTTSGASPSPLDQIYGGGAYRLEPAVTTSITRDNTLVVAKVAPTNGGIGSMNIYVPGAKSRWTGWRFLRSVNTDLSKGPKVDVWRNAGQYDVSLDASYFQTVVAQLTRPSEIETAVMQPGRADYSGGVSHGNQVMSEFRAFADGIEFDPAVAATITAKELTFYQTSALFDNAAPDTKIADVYTHWRWTVKGLRLEVTMVIAGTQTFSYIYAGIFPVFRANEAGQWMVLKGRRSPPRLGQYEEDLSTATYNQFNSKANELVGYGNGYVFRARKLAGYDDATAPNRTTYFAPTVDNKFYFNQISAANPQTFADGTVIGPVVTEFEILNPN</sequence>
<organism evidence="1 2">
    <name type="scientific">Sphingomonas faeni</name>
    <dbReference type="NCBI Taxonomy" id="185950"/>
    <lineage>
        <taxon>Bacteria</taxon>
        <taxon>Pseudomonadati</taxon>
        <taxon>Pseudomonadota</taxon>
        <taxon>Alphaproteobacteria</taxon>
        <taxon>Sphingomonadales</taxon>
        <taxon>Sphingomonadaceae</taxon>
        <taxon>Sphingomonas</taxon>
    </lineage>
</organism>
<name>A0A2T5U0N8_9SPHN</name>
<gene>
    <name evidence="1" type="ORF">C8J25_108159</name>
</gene>
<accession>A0A2T5U0N8</accession>
<protein>
    <submittedName>
        <fullName evidence="1">Uncharacterized protein</fullName>
    </submittedName>
</protein>
<proteinExistence type="predicted"/>